<sequence length="407" mass="43466">MDPAAEVAPNRLWKHLNKKLAHFGYSLTHYPVRFVFPGEETKGKTNTTSQGLKGVSVGHLRICYDAVTAPNGKLVLEPADTEDLLNSRKAIIITAPPMLTGDQMDNLKTHDSYVLGDWPVPAGRRFFLDQSVDCKGPPAVLVNDIASATFVHGAHLKRPKAKVASKAPSDSSSNAADSRSATPCIVLSESDDETTPRAKGKAPAHKKGKKTDRSKTDDMILKHSPMKKTKTDEPPSVRSGPLMPLIDGDRPTIATRPASPAPHQPFLAGAHSQSVPTSTMGSSSFQPTALARASGPQVFPLSGAPPSAVPPAGINPDLAGFLHFKGEPTFSKRIALGQPTQPVHGSPGVTPTRVAWLLFLSPDLMRQEPRAIGNKGQFTVRLLSIAVGRPNEGMPHYALLANGDSWL</sequence>
<evidence type="ECO:0000313" key="2">
    <source>
        <dbReference type="EMBL" id="EAU83272.2"/>
    </source>
</evidence>
<gene>
    <name evidence="2" type="ORF">CC1G_12789</name>
</gene>
<dbReference type="VEuPathDB" id="FungiDB:CC1G_12789"/>
<name>A8P3F5_COPC7</name>
<feature type="compositionally biased region" description="Low complexity" evidence="1">
    <location>
        <begin position="164"/>
        <end position="181"/>
    </location>
</feature>
<keyword evidence="3" id="KW-1185">Reference proteome</keyword>
<accession>A8P3F5</accession>
<protein>
    <submittedName>
        <fullName evidence="2">Uncharacterized protein</fullName>
    </submittedName>
</protein>
<proteinExistence type="predicted"/>
<evidence type="ECO:0000256" key="1">
    <source>
        <dbReference type="SAM" id="MobiDB-lite"/>
    </source>
</evidence>
<reference evidence="2 3" key="1">
    <citation type="journal article" date="2010" name="Proc. Natl. Acad. Sci. U.S.A.">
        <title>Insights into evolution of multicellular fungi from the assembled chromosomes of the mushroom Coprinopsis cinerea (Coprinus cinereus).</title>
        <authorList>
            <person name="Stajich J.E."/>
            <person name="Wilke S.K."/>
            <person name="Ahren D."/>
            <person name="Au C.H."/>
            <person name="Birren B.W."/>
            <person name="Borodovsky M."/>
            <person name="Burns C."/>
            <person name="Canback B."/>
            <person name="Casselton L.A."/>
            <person name="Cheng C.K."/>
            <person name="Deng J."/>
            <person name="Dietrich F.S."/>
            <person name="Fargo D.C."/>
            <person name="Farman M.L."/>
            <person name="Gathman A.C."/>
            <person name="Goldberg J."/>
            <person name="Guigo R."/>
            <person name="Hoegger P.J."/>
            <person name="Hooker J.B."/>
            <person name="Huggins A."/>
            <person name="James T.Y."/>
            <person name="Kamada T."/>
            <person name="Kilaru S."/>
            <person name="Kodira C."/>
            <person name="Kues U."/>
            <person name="Kupfer D."/>
            <person name="Kwan H.S."/>
            <person name="Lomsadze A."/>
            <person name="Li W."/>
            <person name="Lilly W.W."/>
            <person name="Ma L.J."/>
            <person name="Mackey A.J."/>
            <person name="Manning G."/>
            <person name="Martin F."/>
            <person name="Muraguchi H."/>
            <person name="Natvig D.O."/>
            <person name="Palmerini H."/>
            <person name="Ramesh M.A."/>
            <person name="Rehmeyer C.J."/>
            <person name="Roe B.A."/>
            <person name="Shenoy N."/>
            <person name="Stanke M."/>
            <person name="Ter-Hovhannisyan V."/>
            <person name="Tunlid A."/>
            <person name="Velagapudi R."/>
            <person name="Vision T.J."/>
            <person name="Zeng Q."/>
            <person name="Zolan M.E."/>
            <person name="Pukkila P.J."/>
        </authorList>
    </citation>
    <scope>NUCLEOTIDE SEQUENCE [LARGE SCALE GENOMIC DNA]</scope>
    <source>
        <strain evidence="3">Okayama-7 / 130 / ATCC MYA-4618 / FGSC 9003</strain>
    </source>
</reference>
<dbReference type="KEGG" id="cci:CC1G_12789"/>
<organism evidence="2 3">
    <name type="scientific">Coprinopsis cinerea (strain Okayama-7 / 130 / ATCC MYA-4618 / FGSC 9003)</name>
    <name type="common">Inky cap fungus</name>
    <name type="synonym">Hormographiella aspergillata</name>
    <dbReference type="NCBI Taxonomy" id="240176"/>
    <lineage>
        <taxon>Eukaryota</taxon>
        <taxon>Fungi</taxon>
        <taxon>Dikarya</taxon>
        <taxon>Basidiomycota</taxon>
        <taxon>Agaricomycotina</taxon>
        <taxon>Agaricomycetes</taxon>
        <taxon>Agaricomycetidae</taxon>
        <taxon>Agaricales</taxon>
        <taxon>Agaricineae</taxon>
        <taxon>Psathyrellaceae</taxon>
        <taxon>Coprinopsis</taxon>
    </lineage>
</organism>
<comment type="caution">
    <text evidence="2">The sequence shown here is derived from an EMBL/GenBank/DDBJ whole genome shotgun (WGS) entry which is preliminary data.</text>
</comment>
<dbReference type="Proteomes" id="UP000001861">
    <property type="component" value="Unassembled WGS sequence"/>
</dbReference>
<dbReference type="HOGENOM" id="CLU_676165_0_0_1"/>
<feature type="compositionally biased region" description="Basic residues" evidence="1">
    <location>
        <begin position="198"/>
        <end position="210"/>
    </location>
</feature>
<feature type="compositionally biased region" description="Basic and acidic residues" evidence="1">
    <location>
        <begin position="211"/>
        <end position="221"/>
    </location>
</feature>
<dbReference type="InParanoid" id="A8P3F5"/>
<evidence type="ECO:0000313" key="3">
    <source>
        <dbReference type="Proteomes" id="UP000001861"/>
    </source>
</evidence>
<feature type="region of interest" description="Disordered" evidence="1">
    <location>
        <begin position="156"/>
        <end position="243"/>
    </location>
</feature>
<dbReference type="AlphaFoldDB" id="A8P3F5"/>
<dbReference type="GeneID" id="6015139"/>
<dbReference type="EMBL" id="AACS02000004">
    <property type="protein sequence ID" value="EAU83272.2"/>
    <property type="molecule type" value="Genomic_DNA"/>
</dbReference>
<dbReference type="RefSeq" id="XP_001838538.2">
    <property type="nucleotide sequence ID" value="XM_001838486.2"/>
</dbReference>